<gene>
    <name evidence="4" type="ORF">DKG75_18590</name>
</gene>
<dbReference type="Pfam" id="PF03061">
    <property type="entry name" value="4HBT"/>
    <property type="match status" value="1"/>
</dbReference>
<dbReference type="SUPFAM" id="SSF54637">
    <property type="entry name" value="Thioesterase/thiol ester dehydrase-isomerase"/>
    <property type="match status" value="1"/>
</dbReference>
<dbReference type="InterPro" id="IPR039298">
    <property type="entry name" value="ACOT13"/>
</dbReference>
<dbReference type="EMBL" id="QGLF01000005">
    <property type="protein sequence ID" value="PWR18977.1"/>
    <property type="molecule type" value="Genomic_DNA"/>
</dbReference>
<evidence type="ECO:0000259" key="3">
    <source>
        <dbReference type="Pfam" id="PF03061"/>
    </source>
</evidence>
<organism evidence="4 5">
    <name type="scientific">Zavarzinia compransoris</name>
    <dbReference type="NCBI Taxonomy" id="1264899"/>
    <lineage>
        <taxon>Bacteria</taxon>
        <taxon>Pseudomonadati</taxon>
        <taxon>Pseudomonadota</taxon>
        <taxon>Alphaproteobacteria</taxon>
        <taxon>Rhodospirillales</taxon>
        <taxon>Zavarziniaceae</taxon>
        <taxon>Zavarzinia</taxon>
    </lineage>
</organism>
<evidence type="ECO:0000313" key="5">
    <source>
        <dbReference type="Proteomes" id="UP000246077"/>
    </source>
</evidence>
<evidence type="ECO:0000256" key="1">
    <source>
        <dbReference type="ARBA" id="ARBA00008324"/>
    </source>
</evidence>
<dbReference type="PANTHER" id="PTHR21660">
    <property type="entry name" value="THIOESTERASE SUPERFAMILY MEMBER-RELATED"/>
    <property type="match status" value="1"/>
</dbReference>
<dbReference type="InterPro" id="IPR029069">
    <property type="entry name" value="HotDog_dom_sf"/>
</dbReference>
<protein>
    <submittedName>
        <fullName evidence="4">Acyl-CoA thioesterase</fullName>
    </submittedName>
</protein>
<dbReference type="InterPro" id="IPR003736">
    <property type="entry name" value="PAAI_dom"/>
</dbReference>
<feature type="domain" description="Thioesterase" evidence="3">
    <location>
        <begin position="50"/>
        <end position="127"/>
    </location>
</feature>
<dbReference type="GO" id="GO:0047617">
    <property type="term" value="F:fatty acyl-CoA hydrolase activity"/>
    <property type="evidence" value="ECO:0007669"/>
    <property type="project" value="InterPro"/>
</dbReference>
<name>A0A317DW77_9PROT</name>
<proteinExistence type="inferred from homology"/>
<dbReference type="NCBIfam" id="TIGR00369">
    <property type="entry name" value="unchar_dom_1"/>
    <property type="match status" value="1"/>
</dbReference>
<comment type="caution">
    <text evidence="4">The sequence shown here is derived from an EMBL/GenBank/DDBJ whole genome shotgun (WGS) entry which is preliminary data.</text>
</comment>
<dbReference type="InterPro" id="IPR006683">
    <property type="entry name" value="Thioestr_dom"/>
</dbReference>
<dbReference type="OrthoDB" id="3477511at2"/>
<dbReference type="PANTHER" id="PTHR21660:SF1">
    <property type="entry name" value="ACYL-COENZYME A THIOESTERASE 13"/>
    <property type="match status" value="1"/>
</dbReference>
<evidence type="ECO:0000256" key="2">
    <source>
        <dbReference type="ARBA" id="ARBA00022801"/>
    </source>
</evidence>
<evidence type="ECO:0000313" key="4">
    <source>
        <dbReference type="EMBL" id="PWR18977.1"/>
    </source>
</evidence>
<keyword evidence="2" id="KW-0378">Hydrolase</keyword>
<dbReference type="AlphaFoldDB" id="A0A317DW77"/>
<comment type="similarity">
    <text evidence="1">Belongs to the thioesterase PaaI family.</text>
</comment>
<dbReference type="CDD" id="cd03443">
    <property type="entry name" value="PaaI_thioesterase"/>
    <property type="match status" value="1"/>
</dbReference>
<dbReference type="Gene3D" id="3.10.129.10">
    <property type="entry name" value="Hotdog Thioesterase"/>
    <property type="match status" value="1"/>
</dbReference>
<reference evidence="5" key="1">
    <citation type="submission" date="2018-05" db="EMBL/GenBank/DDBJ databases">
        <title>Zavarzinia sp. HR-AS.</title>
        <authorList>
            <person name="Lee Y."/>
            <person name="Jeon C.O."/>
        </authorList>
    </citation>
    <scope>NUCLEOTIDE SEQUENCE [LARGE SCALE GENOMIC DNA]</scope>
    <source>
        <strain evidence="5">DSM 1231</strain>
    </source>
</reference>
<keyword evidence="5" id="KW-1185">Reference proteome</keyword>
<dbReference type="Proteomes" id="UP000246077">
    <property type="component" value="Unassembled WGS sequence"/>
</dbReference>
<accession>A0A317DW77</accession>
<sequence>MKMANMAGLIETIIVAAPLARRLGIRLLAVGDGRLELALPFSPDNVTVGNTVHGGAIASLIDIVGAGLSCLVADPERHTGGATATLDVNYLRPALGIDLVGRGVILRAGRTSLVSEVEVRAPDDRLIAKGTVNSTLF</sequence>